<keyword evidence="1 2" id="KW-0175">Coiled coil</keyword>
<feature type="domain" description="Coiled-coil" evidence="4">
    <location>
        <begin position="13"/>
        <end position="118"/>
    </location>
</feature>
<name>A0A7E4VWN8_PANRE</name>
<feature type="region of interest" description="Disordered" evidence="3">
    <location>
        <begin position="365"/>
        <end position="391"/>
    </location>
</feature>
<evidence type="ECO:0000256" key="1">
    <source>
        <dbReference type="ARBA" id="ARBA00023054"/>
    </source>
</evidence>
<dbReference type="Pfam" id="PF15295">
    <property type="entry name" value="CCDC50_N"/>
    <property type="match status" value="1"/>
</dbReference>
<dbReference type="AlphaFoldDB" id="A0A7E4VWN8"/>
<feature type="region of interest" description="Disordered" evidence="3">
    <location>
        <begin position="196"/>
        <end position="232"/>
    </location>
</feature>
<dbReference type="WBParaSite" id="Pan_g427.t1">
    <property type="protein sequence ID" value="Pan_g427.t1"/>
    <property type="gene ID" value="Pan_g427"/>
</dbReference>
<evidence type="ECO:0000259" key="4">
    <source>
        <dbReference type="Pfam" id="PF15295"/>
    </source>
</evidence>
<evidence type="ECO:0000256" key="3">
    <source>
        <dbReference type="SAM" id="MobiDB-lite"/>
    </source>
</evidence>
<feature type="coiled-coil region" evidence="2">
    <location>
        <begin position="61"/>
        <end position="102"/>
    </location>
</feature>
<evidence type="ECO:0000313" key="6">
    <source>
        <dbReference type="WBParaSite" id="Pan_g427.t1"/>
    </source>
</evidence>
<reference evidence="5" key="1">
    <citation type="journal article" date="2013" name="Genetics">
        <title>The draft genome and transcriptome of Panagrellus redivivus are shaped by the harsh demands of a free-living lifestyle.</title>
        <authorList>
            <person name="Srinivasan J."/>
            <person name="Dillman A.R."/>
            <person name="Macchietto M.G."/>
            <person name="Heikkinen L."/>
            <person name="Lakso M."/>
            <person name="Fracchia K.M."/>
            <person name="Antoshechkin I."/>
            <person name="Mortazavi A."/>
            <person name="Wong G."/>
            <person name="Sternberg P.W."/>
        </authorList>
    </citation>
    <scope>NUCLEOTIDE SEQUENCE [LARGE SCALE GENOMIC DNA]</scope>
    <source>
        <strain evidence="5">MT8872</strain>
    </source>
</reference>
<accession>A0A7E4VWN8</accession>
<dbReference type="InterPro" id="IPR029311">
    <property type="entry name" value="CCDC50_N"/>
</dbReference>
<evidence type="ECO:0000256" key="2">
    <source>
        <dbReference type="SAM" id="Coils"/>
    </source>
</evidence>
<keyword evidence="5" id="KW-1185">Reference proteome</keyword>
<dbReference type="PANTHER" id="PTHR22115:SF4">
    <property type="entry name" value="COILED-COIL DOMAIN-CONTAINING PROTEIN"/>
    <property type="match status" value="1"/>
</dbReference>
<organism evidence="5 6">
    <name type="scientific">Panagrellus redivivus</name>
    <name type="common">Microworm</name>
    <dbReference type="NCBI Taxonomy" id="6233"/>
    <lineage>
        <taxon>Eukaryota</taxon>
        <taxon>Metazoa</taxon>
        <taxon>Ecdysozoa</taxon>
        <taxon>Nematoda</taxon>
        <taxon>Chromadorea</taxon>
        <taxon>Rhabditida</taxon>
        <taxon>Tylenchina</taxon>
        <taxon>Panagrolaimomorpha</taxon>
        <taxon>Panagrolaimoidea</taxon>
        <taxon>Panagrolaimidae</taxon>
        <taxon>Panagrellus</taxon>
    </lineage>
</organism>
<proteinExistence type="predicted"/>
<reference evidence="6" key="2">
    <citation type="submission" date="2020-10" db="UniProtKB">
        <authorList>
            <consortium name="WormBaseParasite"/>
        </authorList>
    </citation>
    <scope>IDENTIFICATION</scope>
</reference>
<protein>
    <submittedName>
        <fullName evidence="6">CCDC50_N domain-containing protein</fullName>
    </submittedName>
</protein>
<dbReference type="CDD" id="cd22249">
    <property type="entry name" value="UDM1_RNF168_RNF169-like"/>
    <property type="match status" value="1"/>
</dbReference>
<dbReference type="InterPro" id="IPR039303">
    <property type="entry name" value="CCDC50"/>
</dbReference>
<feature type="compositionally biased region" description="Polar residues" evidence="3">
    <location>
        <begin position="196"/>
        <end position="213"/>
    </location>
</feature>
<evidence type="ECO:0000313" key="5">
    <source>
        <dbReference type="Proteomes" id="UP000492821"/>
    </source>
</evidence>
<dbReference type="PANTHER" id="PTHR22115">
    <property type="entry name" value="C3ORF6 PROTEIN-RELATED"/>
    <property type="match status" value="1"/>
</dbReference>
<dbReference type="Proteomes" id="UP000492821">
    <property type="component" value="Unassembled WGS sequence"/>
</dbReference>
<sequence>MNQQQANEIERDRVRRAAAKLRENEDFNLAMKLQEAEFEQHYDRNRTERRVVGSDTRVSRVEQEAEKRAAMERHLQRVREQAAADEELARRLQAQLEEEDLRRFANLTHNDAALARRLSAGHDLGMGSSSTSTAVAATVIEPVMEAEVDDHVVVAPIPYDDDERLARELQERYLRRVSGARGALDRRTQQELQFYVGNQTLPHPSTLSLTPRRNSSRDLGPPLESSPSFIPDNMTMPPLPSYTEACTPTTTTSSIDSVLSRRTVSSISATTTASDNYFTTATDNRPVTVAPVRPPLQPVPSLDSPLPDPPAEILSIQHNSNFKPSNTTNHSTLNPNSHDYSTMTANLHPTNPFLQDLMLSDYTSHNPDSPLAKDAPNSILNGGRRLPEGAVPILPGLSAEQLANTLPRNPAP</sequence>